<dbReference type="SUPFAM" id="SSF81383">
    <property type="entry name" value="F-box domain"/>
    <property type="match status" value="1"/>
</dbReference>
<dbReference type="Gramene" id="TVU27524">
    <property type="protein sequence ID" value="TVU27524"/>
    <property type="gene ID" value="EJB05_30141"/>
</dbReference>
<sequence>MEEMEVLSDDLLANVLGCLPPCSLAASRCVSKKWCAIIDGRRLLRADLLPLRLDGIFCVADQPDTRTYCFFRRSTNIHDLQFLQGDDDYYDDQGITDHCNGLLLFWDRVANPATRQWTPLPPSPPLQPDDFFDDFFLAYDPIVSPHCYEVLRFPLLPTSLQVPNIVNFPEDSEWPPSPLTTHVFSSTTSSWEQRSYVRQGDAAGTIADMRSDWQPWNRHAVYFRGALYVHCQNNSVMRIALNSSKYQMIIPPADNHVLNDGVVCLGKSEKGVYFALLCEKNENGWPQFQVWLLNELCGQMEWVSKNNISLQAVVENFPFDNNDRYNRPWIVNEKGQRVNEARAQDDQFEWDFDNGIILPVTKDDKVITYSNVIVFLGFHPYKEIAFFLVSSSRVVSYHLNTSRVQELGILTGQTIVKSFPYTPCWMGVLTENN</sequence>
<feature type="non-terminal residue" evidence="2">
    <location>
        <position position="1"/>
    </location>
</feature>
<evidence type="ECO:0000313" key="2">
    <source>
        <dbReference type="EMBL" id="TVU27524.1"/>
    </source>
</evidence>
<keyword evidence="3" id="KW-1185">Reference proteome</keyword>
<dbReference type="Pfam" id="PF00646">
    <property type="entry name" value="F-box"/>
    <property type="match status" value="1"/>
</dbReference>
<dbReference type="EMBL" id="RWGY01000013">
    <property type="protein sequence ID" value="TVU27524.1"/>
    <property type="molecule type" value="Genomic_DNA"/>
</dbReference>
<proteinExistence type="predicted"/>
<dbReference type="OrthoDB" id="687490at2759"/>
<protein>
    <recommendedName>
        <fullName evidence="1">F-box domain-containing protein</fullName>
    </recommendedName>
</protein>
<dbReference type="PANTHER" id="PTHR34591:SF54">
    <property type="entry name" value="F-BOX DOMAIN CONTAINING PROTEIN, EXPRESSED"/>
    <property type="match status" value="1"/>
</dbReference>
<dbReference type="InterPro" id="IPR036047">
    <property type="entry name" value="F-box-like_dom_sf"/>
</dbReference>
<comment type="caution">
    <text evidence="2">The sequence shown here is derived from an EMBL/GenBank/DDBJ whole genome shotgun (WGS) entry which is preliminary data.</text>
</comment>
<organism evidence="2 3">
    <name type="scientific">Eragrostis curvula</name>
    <name type="common">weeping love grass</name>
    <dbReference type="NCBI Taxonomy" id="38414"/>
    <lineage>
        <taxon>Eukaryota</taxon>
        <taxon>Viridiplantae</taxon>
        <taxon>Streptophyta</taxon>
        <taxon>Embryophyta</taxon>
        <taxon>Tracheophyta</taxon>
        <taxon>Spermatophyta</taxon>
        <taxon>Magnoliopsida</taxon>
        <taxon>Liliopsida</taxon>
        <taxon>Poales</taxon>
        <taxon>Poaceae</taxon>
        <taxon>PACMAD clade</taxon>
        <taxon>Chloridoideae</taxon>
        <taxon>Eragrostideae</taxon>
        <taxon>Eragrostidinae</taxon>
        <taxon>Eragrostis</taxon>
    </lineage>
</organism>
<dbReference type="PANTHER" id="PTHR34591">
    <property type="entry name" value="OS03G0653100 PROTEIN-RELATED"/>
    <property type="match status" value="1"/>
</dbReference>
<feature type="domain" description="F-box" evidence="1">
    <location>
        <begin position="7"/>
        <end position="47"/>
    </location>
</feature>
<evidence type="ECO:0000259" key="1">
    <source>
        <dbReference type="SMART" id="SM00256"/>
    </source>
</evidence>
<reference evidence="2 3" key="1">
    <citation type="journal article" date="2019" name="Sci. Rep.">
        <title>A high-quality genome of Eragrostis curvula grass provides insights into Poaceae evolution and supports new strategies to enhance forage quality.</title>
        <authorList>
            <person name="Carballo J."/>
            <person name="Santos B.A.C.M."/>
            <person name="Zappacosta D."/>
            <person name="Garbus I."/>
            <person name="Selva J.P."/>
            <person name="Gallo C.A."/>
            <person name="Diaz A."/>
            <person name="Albertini E."/>
            <person name="Caccamo M."/>
            <person name="Echenique V."/>
        </authorList>
    </citation>
    <scope>NUCLEOTIDE SEQUENCE [LARGE SCALE GENOMIC DNA]</scope>
    <source>
        <strain evidence="3">cv. Victoria</strain>
        <tissue evidence="2">Leaf</tissue>
    </source>
</reference>
<dbReference type="AlphaFoldDB" id="A0A5J9UW20"/>
<dbReference type="Proteomes" id="UP000324897">
    <property type="component" value="Chromosome 2"/>
</dbReference>
<dbReference type="SMART" id="SM00256">
    <property type="entry name" value="FBOX"/>
    <property type="match status" value="1"/>
</dbReference>
<name>A0A5J9UW20_9POAL</name>
<dbReference type="InterPro" id="IPR001810">
    <property type="entry name" value="F-box_dom"/>
</dbReference>
<accession>A0A5J9UW20</accession>
<evidence type="ECO:0000313" key="3">
    <source>
        <dbReference type="Proteomes" id="UP000324897"/>
    </source>
</evidence>
<gene>
    <name evidence="2" type="ORF">EJB05_30141</name>
</gene>